<dbReference type="SUPFAM" id="SSF53448">
    <property type="entry name" value="Nucleotide-diphospho-sugar transferases"/>
    <property type="match status" value="1"/>
</dbReference>
<feature type="domain" description="Glycosyltransferase 2-like" evidence="1">
    <location>
        <begin position="4"/>
        <end position="127"/>
    </location>
</feature>
<protein>
    <submittedName>
        <fullName evidence="2">Glycosyltransferase</fullName>
        <ecNumber evidence="2">2.4.-.-</ecNumber>
    </submittedName>
</protein>
<dbReference type="InterPro" id="IPR001173">
    <property type="entry name" value="Glyco_trans_2-like"/>
</dbReference>
<keyword evidence="2" id="KW-0808">Transferase</keyword>
<evidence type="ECO:0000313" key="2">
    <source>
        <dbReference type="EMBL" id="UJF32124.1"/>
    </source>
</evidence>
<sequence>MVTIIACTMRPAFMENLFRNYARQKHVNKEMIVILNRDDMNLEVWRNKAKEYSNVRVYKVPQSYKLGKCLNFAIKRAKYDVIAKFDDDDYYAPHYLIESVEAMKRTHADIVGKSASFIYFEESKSLMVLRPRDENRFTKHMKGGTLVFKKRVWDRIKFSQSRVSGSDAQFLRMSRKAGFKLYTVSRYNYVCIRRRDISSHTQKTSTAKYMKKCKFICHTDHYIRRIRKKMV</sequence>
<dbReference type="EC" id="2.4.-.-" evidence="2"/>
<dbReference type="Gene3D" id="3.90.550.10">
    <property type="entry name" value="Spore Coat Polysaccharide Biosynthesis Protein SpsA, Chain A"/>
    <property type="match status" value="1"/>
</dbReference>
<dbReference type="Pfam" id="PF00535">
    <property type="entry name" value="Glycos_transf_2"/>
    <property type="match status" value="1"/>
</dbReference>
<evidence type="ECO:0000259" key="1">
    <source>
        <dbReference type="Pfam" id="PF00535"/>
    </source>
</evidence>
<keyword evidence="2" id="KW-0328">Glycosyltransferase</keyword>
<organism evidence="2 3">
    <name type="scientific">Paenibacillus hexagrammi</name>
    <dbReference type="NCBI Taxonomy" id="2908839"/>
    <lineage>
        <taxon>Bacteria</taxon>
        <taxon>Bacillati</taxon>
        <taxon>Bacillota</taxon>
        <taxon>Bacilli</taxon>
        <taxon>Bacillales</taxon>
        <taxon>Paenibacillaceae</taxon>
        <taxon>Paenibacillus</taxon>
    </lineage>
</organism>
<proteinExistence type="predicted"/>
<reference evidence="2 3" key="1">
    <citation type="journal article" date="2024" name="Int. J. Syst. Evol. Microbiol.">
        <title>Paenibacillus hexagrammi sp. nov., a novel bacterium isolated from the gut content of Hexagrammos agrammus.</title>
        <authorList>
            <person name="Jung H.K."/>
            <person name="Kim D.G."/>
            <person name="Zin H."/>
            <person name="Park J."/>
            <person name="Jung H."/>
            <person name="Kim Y.O."/>
            <person name="Kong H.J."/>
            <person name="Kim J.W."/>
            <person name="Kim Y.S."/>
        </authorList>
    </citation>
    <scope>NUCLEOTIDE SEQUENCE [LARGE SCALE GENOMIC DNA]</scope>
    <source>
        <strain evidence="2 3">YPD9-1</strain>
    </source>
</reference>
<gene>
    <name evidence="2" type="ORF">L0M14_20650</name>
</gene>
<dbReference type="InterPro" id="IPR029044">
    <property type="entry name" value="Nucleotide-diphossugar_trans"/>
</dbReference>
<evidence type="ECO:0000313" key="3">
    <source>
        <dbReference type="Proteomes" id="UP001649230"/>
    </source>
</evidence>
<dbReference type="RefSeq" id="WP_235118469.1">
    <property type="nucleotide sequence ID" value="NZ_CP090978.1"/>
</dbReference>
<dbReference type="Proteomes" id="UP001649230">
    <property type="component" value="Chromosome"/>
</dbReference>
<dbReference type="EMBL" id="CP090978">
    <property type="protein sequence ID" value="UJF32124.1"/>
    <property type="molecule type" value="Genomic_DNA"/>
</dbReference>
<dbReference type="GO" id="GO:0016757">
    <property type="term" value="F:glycosyltransferase activity"/>
    <property type="evidence" value="ECO:0007669"/>
    <property type="project" value="UniProtKB-KW"/>
</dbReference>
<accession>A0ABY3SFV3</accession>
<name>A0ABY3SFV3_9BACL</name>
<keyword evidence="3" id="KW-1185">Reference proteome</keyword>